<feature type="transmembrane region" description="Helical" evidence="1">
    <location>
        <begin position="249"/>
        <end position="274"/>
    </location>
</feature>
<feature type="transmembrane region" description="Helical" evidence="1">
    <location>
        <begin position="199"/>
        <end position="228"/>
    </location>
</feature>
<feature type="transmembrane region" description="Helical" evidence="1">
    <location>
        <begin position="49"/>
        <end position="69"/>
    </location>
</feature>
<feature type="transmembrane region" description="Helical" evidence="1">
    <location>
        <begin position="421"/>
        <end position="443"/>
    </location>
</feature>
<name>A0A9D1W5U3_9FIRM</name>
<gene>
    <name evidence="2" type="ORF">IAA28_09510</name>
</gene>
<keyword evidence="1" id="KW-0472">Membrane</keyword>
<protein>
    <submittedName>
        <fullName evidence="2">Uncharacterized protein</fullName>
    </submittedName>
</protein>
<feature type="transmembrane region" description="Helical" evidence="1">
    <location>
        <begin position="90"/>
        <end position="112"/>
    </location>
</feature>
<proteinExistence type="predicted"/>
<feature type="transmembrane region" description="Helical" evidence="1">
    <location>
        <begin position="394"/>
        <end position="415"/>
    </location>
</feature>
<keyword evidence="1" id="KW-0812">Transmembrane</keyword>
<keyword evidence="1" id="KW-1133">Transmembrane helix</keyword>
<dbReference type="EMBL" id="DXEU01000173">
    <property type="protein sequence ID" value="HIX53028.1"/>
    <property type="molecule type" value="Genomic_DNA"/>
</dbReference>
<dbReference type="Proteomes" id="UP000886780">
    <property type="component" value="Unassembled WGS sequence"/>
</dbReference>
<feature type="transmembrane region" description="Helical" evidence="1">
    <location>
        <begin position="364"/>
        <end position="387"/>
    </location>
</feature>
<accession>A0A9D1W5U3</accession>
<feature type="transmembrane region" description="Helical" evidence="1">
    <location>
        <begin position="329"/>
        <end position="352"/>
    </location>
</feature>
<comment type="caution">
    <text evidence="2">The sequence shown here is derived from an EMBL/GenBank/DDBJ whole genome shotgun (WGS) entry which is preliminary data.</text>
</comment>
<feature type="transmembrane region" description="Helical" evidence="1">
    <location>
        <begin position="157"/>
        <end position="179"/>
    </location>
</feature>
<sequence length="453" mass="45311">MESRKRLTAEKRGRGTGKGAIPAASVLAAAFGAGVQLAVFGRIGQSGGVFYTSPCLVYMGIYVLTAFCLPRAAAAAVSGRVRRGQADPGALLAGSLALAAVAGGAGAALLGFGGEMLAAWPGRPMERYAWEALAPAVWLMALLGAMRGHFLGLGGSAPAAVSMILEQAAGGAAALWFAGDGLREGSRSALVYGAEELEGALGAAGAMAGPAVGAGAGLLFLLGMTVLWRKNLLRRTSGRKASPARQVMPLLLAGIPGLFMAAAWAGALALQIKWYGTASGNRWGEFGFWCLAVYLLAAVSAAAGVPAASRLSGRRPGVREGLVRALRRLPIPCILGAVLLAAGGRMAFGLLFDGAQASGPVWLGAVWGCAVPAASLGAVLTAALGGFGKRGISAAACLLCAALHGGLLRLFAAAWPGAPAGAAAAVFLALLALCGLEGGLLALMTAGGERRTR</sequence>
<evidence type="ECO:0000313" key="3">
    <source>
        <dbReference type="Proteomes" id="UP000886780"/>
    </source>
</evidence>
<organism evidence="2 3">
    <name type="scientific">Candidatus Lachnoclostridium stercoripullorum</name>
    <dbReference type="NCBI Taxonomy" id="2838635"/>
    <lineage>
        <taxon>Bacteria</taxon>
        <taxon>Bacillati</taxon>
        <taxon>Bacillota</taxon>
        <taxon>Clostridia</taxon>
        <taxon>Lachnospirales</taxon>
        <taxon>Lachnospiraceae</taxon>
    </lineage>
</organism>
<evidence type="ECO:0000313" key="2">
    <source>
        <dbReference type="EMBL" id="HIX53028.1"/>
    </source>
</evidence>
<reference evidence="2" key="1">
    <citation type="journal article" date="2021" name="PeerJ">
        <title>Extensive microbial diversity within the chicken gut microbiome revealed by metagenomics and culture.</title>
        <authorList>
            <person name="Gilroy R."/>
            <person name="Ravi A."/>
            <person name="Getino M."/>
            <person name="Pursley I."/>
            <person name="Horton D.L."/>
            <person name="Alikhan N.F."/>
            <person name="Baker D."/>
            <person name="Gharbi K."/>
            <person name="Hall N."/>
            <person name="Watson M."/>
            <person name="Adriaenssens E.M."/>
            <person name="Foster-Nyarko E."/>
            <person name="Jarju S."/>
            <person name="Secka A."/>
            <person name="Antonio M."/>
            <person name="Oren A."/>
            <person name="Chaudhuri R.R."/>
            <person name="La Ragione R."/>
            <person name="Hildebrand F."/>
            <person name="Pallen M.J."/>
        </authorList>
    </citation>
    <scope>NUCLEOTIDE SEQUENCE</scope>
    <source>
        <strain evidence="2">ChiGjej4B4-12881</strain>
    </source>
</reference>
<feature type="transmembrane region" description="Helical" evidence="1">
    <location>
        <begin position="286"/>
        <end position="308"/>
    </location>
</feature>
<dbReference type="AlphaFoldDB" id="A0A9D1W5U3"/>
<evidence type="ECO:0000256" key="1">
    <source>
        <dbReference type="SAM" id="Phobius"/>
    </source>
</evidence>
<reference evidence="2" key="2">
    <citation type="submission" date="2021-04" db="EMBL/GenBank/DDBJ databases">
        <authorList>
            <person name="Gilroy R."/>
        </authorList>
    </citation>
    <scope>NUCLEOTIDE SEQUENCE</scope>
    <source>
        <strain evidence="2">ChiGjej4B4-12881</strain>
    </source>
</reference>
<feature type="transmembrane region" description="Helical" evidence="1">
    <location>
        <begin position="21"/>
        <end position="43"/>
    </location>
</feature>
<feature type="transmembrane region" description="Helical" evidence="1">
    <location>
        <begin position="132"/>
        <end position="150"/>
    </location>
</feature>